<evidence type="ECO:0000313" key="3">
    <source>
        <dbReference type="EMBL" id="UPW41218.1"/>
    </source>
</evidence>
<keyword evidence="1" id="KW-0175">Coiled coil</keyword>
<sequence>MGIFDWMLGQASAAISQGYNEKNMALQQGYNRENMQAMYQYGEQAADNAMKRKEDFYLKYETPEAIRKQLEDAGLGIGLMYGGGGAGGSASGGAQGTGANGSNPSSQGPGMVTGSIGLLDAQAQISQIQKIKEETRSQKIDNDAKEENAKNLYDIQYRKAVGEEEAKRIENQILMFEKDMKRIDNKYYEENAVERLKKLSEEFREQRLKNNFTQETWEATKKEQNTRIDKLAQEVINQEFQNKLTSEQREGIMKIFENSVSVSDLEAKIKEWEKEITRDKGQIAKNNADARDSKGFVSSIANGLEGLLHRLTGLIPIKL</sequence>
<protein>
    <submittedName>
        <fullName evidence="3">DNA pilot protein</fullName>
    </submittedName>
</protein>
<accession>A0A976R8M1</accession>
<feature type="coiled-coil region" evidence="1">
    <location>
        <begin position="166"/>
        <end position="234"/>
    </location>
</feature>
<evidence type="ECO:0000256" key="1">
    <source>
        <dbReference type="SAM" id="Coils"/>
    </source>
</evidence>
<dbReference type="EMBL" id="OM869559">
    <property type="protein sequence ID" value="UPW41218.1"/>
    <property type="molecule type" value="Genomic_DNA"/>
</dbReference>
<feature type="region of interest" description="Disordered" evidence="2">
    <location>
        <begin position="89"/>
        <end position="109"/>
    </location>
</feature>
<feature type="compositionally biased region" description="Gly residues" evidence="2">
    <location>
        <begin position="89"/>
        <end position="99"/>
    </location>
</feature>
<evidence type="ECO:0000256" key="2">
    <source>
        <dbReference type="SAM" id="MobiDB-lite"/>
    </source>
</evidence>
<name>A0A976R8M1_9VIRU</name>
<organism evidence="3">
    <name type="scientific">Sigmofec virus UA08Rod_4888</name>
    <dbReference type="NCBI Taxonomy" id="2929412"/>
    <lineage>
        <taxon>Viruses</taxon>
        <taxon>Monodnaviria</taxon>
        <taxon>Sangervirae</taxon>
        <taxon>Phixviricota</taxon>
        <taxon>Malgrandaviricetes</taxon>
        <taxon>Petitvirales</taxon>
        <taxon>Microviridae</taxon>
    </lineage>
</organism>
<proteinExistence type="predicted"/>
<reference evidence="3" key="1">
    <citation type="submission" date="2022-02" db="EMBL/GenBank/DDBJ databases">
        <title>Towards deciphering the DNA virus diversity associated with rodent species in the families Cricetidae and Heteromyidae.</title>
        <authorList>
            <person name="Lund M."/>
            <person name="Larsen B.B."/>
            <person name="Gryseels S."/>
            <person name="Kraberger S."/>
            <person name="Rowsey D.M."/>
            <person name="Steger L."/>
            <person name="Yule K.M."/>
            <person name="Upham N.S."/>
            <person name="Worobey M."/>
            <person name="Van Doorslaer K."/>
            <person name="Varsani A."/>
        </authorList>
    </citation>
    <scope>NUCLEOTIDE SEQUENCE</scope>
    <source>
        <strain evidence="3">UA08Rod_4888</strain>
    </source>
</reference>